<name>A0A0P9ENG1_RHOGW</name>
<feature type="compositionally biased region" description="Polar residues" evidence="1">
    <location>
        <begin position="88"/>
        <end position="105"/>
    </location>
</feature>
<dbReference type="OrthoDB" id="10626355at2759"/>
<evidence type="ECO:0000256" key="1">
    <source>
        <dbReference type="SAM" id="MobiDB-lite"/>
    </source>
</evidence>
<sequence>MSTPSACLKALTAILSAWRRSTAPDSLIRPWLQQARELVNAEGHLWDPAEAVTAAEELENWAKVIRANPYEYAMEVAEISFNSDTAHNHFPTLNTLYDESSSTSAPRRRHRGGQESPRATSRRRSRSPKREPASSDDERGRTERSLAPHPARHPEQYKLTRLRPL</sequence>
<dbReference type="AlphaFoldDB" id="A0A0P9ENG1"/>
<gene>
    <name evidence="2" type="ORF">RHOBADRAFT_45559</name>
</gene>
<organism evidence="2 3">
    <name type="scientific">Rhodotorula graminis (strain WP1)</name>
    <dbReference type="NCBI Taxonomy" id="578459"/>
    <lineage>
        <taxon>Eukaryota</taxon>
        <taxon>Fungi</taxon>
        <taxon>Dikarya</taxon>
        <taxon>Basidiomycota</taxon>
        <taxon>Pucciniomycotina</taxon>
        <taxon>Microbotryomycetes</taxon>
        <taxon>Sporidiobolales</taxon>
        <taxon>Sporidiobolaceae</taxon>
        <taxon>Rhodotorula</taxon>
    </lineage>
</organism>
<dbReference type="EMBL" id="KQ474082">
    <property type="protein sequence ID" value="KPV73598.1"/>
    <property type="molecule type" value="Genomic_DNA"/>
</dbReference>
<dbReference type="RefSeq" id="XP_018269647.1">
    <property type="nucleotide sequence ID" value="XM_018414630.1"/>
</dbReference>
<keyword evidence="3" id="KW-1185">Reference proteome</keyword>
<reference evidence="2 3" key="1">
    <citation type="journal article" date="2015" name="Front. Microbiol.">
        <title>Genome sequence of the plant growth promoting endophytic yeast Rhodotorula graminis WP1.</title>
        <authorList>
            <person name="Firrincieli A."/>
            <person name="Otillar R."/>
            <person name="Salamov A."/>
            <person name="Schmutz J."/>
            <person name="Khan Z."/>
            <person name="Redman R.S."/>
            <person name="Fleck N.D."/>
            <person name="Lindquist E."/>
            <person name="Grigoriev I.V."/>
            <person name="Doty S.L."/>
        </authorList>
    </citation>
    <scope>NUCLEOTIDE SEQUENCE [LARGE SCALE GENOMIC DNA]</scope>
    <source>
        <strain evidence="2 3">WP1</strain>
    </source>
</reference>
<evidence type="ECO:0000313" key="2">
    <source>
        <dbReference type="EMBL" id="KPV73598.1"/>
    </source>
</evidence>
<feature type="compositionally biased region" description="Basic and acidic residues" evidence="1">
    <location>
        <begin position="128"/>
        <end position="158"/>
    </location>
</feature>
<dbReference type="GeneID" id="28975078"/>
<accession>A0A0P9ENG1</accession>
<protein>
    <submittedName>
        <fullName evidence="2">Uncharacterized protein</fullName>
    </submittedName>
</protein>
<proteinExistence type="predicted"/>
<dbReference type="Proteomes" id="UP000053890">
    <property type="component" value="Unassembled WGS sequence"/>
</dbReference>
<evidence type="ECO:0000313" key="3">
    <source>
        <dbReference type="Proteomes" id="UP000053890"/>
    </source>
</evidence>
<feature type="region of interest" description="Disordered" evidence="1">
    <location>
        <begin position="88"/>
        <end position="165"/>
    </location>
</feature>